<dbReference type="InterPro" id="IPR043137">
    <property type="entry name" value="GGT_ssub_C"/>
</dbReference>
<gene>
    <name evidence="6" type="ORF">M3P19_15745</name>
</gene>
<dbReference type="InterPro" id="IPR051792">
    <property type="entry name" value="GGT_bact"/>
</dbReference>
<reference evidence="6 7" key="1">
    <citation type="submission" date="2022-05" db="EMBL/GenBank/DDBJ databases">
        <authorList>
            <person name="Park J.-S."/>
        </authorList>
    </citation>
    <scope>NUCLEOTIDE SEQUENCE [LARGE SCALE GENOMIC DNA]</scope>
    <source>
        <strain evidence="6 7">2012CJ35-5</strain>
    </source>
</reference>
<keyword evidence="3" id="KW-0378">Hydrolase</keyword>
<dbReference type="EC" id="2.3.2.2" evidence="6"/>
<dbReference type="Pfam" id="PF01019">
    <property type="entry name" value="G_glu_transpept"/>
    <property type="match status" value="1"/>
</dbReference>
<dbReference type="PRINTS" id="PR01210">
    <property type="entry name" value="GGTRANSPTASE"/>
</dbReference>
<protein>
    <submittedName>
        <fullName evidence="6">Gamma-glutamyltransferase</fullName>
        <ecNumber evidence="6">2.3.2.2</ecNumber>
    </submittedName>
</protein>
<keyword evidence="5" id="KW-0732">Signal</keyword>
<dbReference type="RefSeq" id="WP_249658650.1">
    <property type="nucleotide sequence ID" value="NZ_JAMFMA010000004.1"/>
</dbReference>
<organism evidence="6 7">
    <name type="scientific">Flagellimonas spongiicola</name>
    <dbReference type="NCBI Taxonomy" id="2942208"/>
    <lineage>
        <taxon>Bacteria</taxon>
        <taxon>Pseudomonadati</taxon>
        <taxon>Bacteroidota</taxon>
        <taxon>Flavobacteriia</taxon>
        <taxon>Flavobacteriales</taxon>
        <taxon>Flavobacteriaceae</taxon>
        <taxon>Flagellimonas</taxon>
    </lineage>
</organism>
<evidence type="ECO:0000313" key="6">
    <source>
        <dbReference type="EMBL" id="MCL6275467.1"/>
    </source>
</evidence>
<comment type="caution">
    <text evidence="6">The sequence shown here is derived from an EMBL/GenBank/DDBJ whole genome shotgun (WGS) entry which is preliminary data.</text>
</comment>
<evidence type="ECO:0000256" key="2">
    <source>
        <dbReference type="ARBA" id="ARBA00022679"/>
    </source>
</evidence>
<dbReference type="EMBL" id="JAMFMA010000004">
    <property type="protein sequence ID" value="MCL6275467.1"/>
    <property type="molecule type" value="Genomic_DNA"/>
</dbReference>
<dbReference type="InterPro" id="IPR029055">
    <property type="entry name" value="Ntn_hydrolases_N"/>
</dbReference>
<feature type="chain" id="PRO_5046624938" evidence="5">
    <location>
        <begin position="21"/>
        <end position="537"/>
    </location>
</feature>
<dbReference type="SUPFAM" id="SSF56235">
    <property type="entry name" value="N-terminal nucleophile aminohydrolases (Ntn hydrolases)"/>
    <property type="match status" value="1"/>
</dbReference>
<feature type="signal peptide" evidence="5">
    <location>
        <begin position="1"/>
        <end position="20"/>
    </location>
</feature>
<evidence type="ECO:0000256" key="1">
    <source>
        <dbReference type="ARBA" id="ARBA00009381"/>
    </source>
</evidence>
<comment type="similarity">
    <text evidence="1">Belongs to the gamma-glutamyltransferase family.</text>
</comment>
<dbReference type="PANTHER" id="PTHR43199:SF1">
    <property type="entry name" value="GLUTATHIONE HYDROLASE PROENZYME"/>
    <property type="match status" value="1"/>
</dbReference>
<evidence type="ECO:0000256" key="4">
    <source>
        <dbReference type="ARBA" id="ARBA00023145"/>
    </source>
</evidence>
<keyword evidence="2 6" id="KW-0808">Transferase</keyword>
<keyword evidence="7" id="KW-1185">Reference proteome</keyword>
<dbReference type="PANTHER" id="PTHR43199">
    <property type="entry name" value="GLUTATHIONE HYDROLASE"/>
    <property type="match status" value="1"/>
</dbReference>
<evidence type="ECO:0000256" key="5">
    <source>
        <dbReference type="SAM" id="SignalP"/>
    </source>
</evidence>
<name>A0ABT0PXM6_9FLAO</name>
<keyword evidence="6" id="KW-0012">Acyltransferase</keyword>
<evidence type="ECO:0000313" key="7">
    <source>
        <dbReference type="Proteomes" id="UP001203607"/>
    </source>
</evidence>
<dbReference type="GO" id="GO:0103068">
    <property type="term" value="F:leukotriene C4 gamma-glutamyl transferase activity"/>
    <property type="evidence" value="ECO:0007669"/>
    <property type="project" value="UniProtKB-EC"/>
</dbReference>
<dbReference type="InterPro" id="IPR043138">
    <property type="entry name" value="GGT_lsub"/>
</dbReference>
<proteinExistence type="inferred from homology"/>
<evidence type="ECO:0000256" key="3">
    <source>
        <dbReference type="ARBA" id="ARBA00022801"/>
    </source>
</evidence>
<keyword evidence="4" id="KW-0865">Zymogen</keyword>
<sequence length="537" mass="59412">MGRNLVSVAFLCCFALGLNAMQDGKNLVASATPEATEAGVLIFEKGGNAIDASIAVAFTLGVTEPAMSGLGGRTMMLISIPNETPIAIGGHSRTPFFVEPDITRDNLKFHKQVSIPSQVKVLYTAWKKYGSGKLRWDELLEPAIGFAENGFSVGKHRHHVYKRWETRIKESPYHNGEVLINGDIPAIGDVIKQPTLAKTLRRLVKHGGDDFYKGDIAKQIAQDFQSHGGWITYEDLANFPEPEIFEPLHITYRGYDVYSFVPPSGGWQVLQVLNLLEQSSPDAVDENDQQRKNLVINALNLSHNNRLEQAITDYTNYEAQVNDKISKSFAKALLEANNQPNSPIQENDNQEGETTHFSVVDEKGIAVSVTSSVGAYFGSLTSTKNLGFFYNSYVKSLLGFGLGKKLEPNTIIPSSMSPSLVRKDGKNVLVIGTPGSKRIVSTIAQLIQLWVDGNNSITEIISYPRIHAIQNKVYLEDENLDSEWLQQLRKQGYQITFPDYDLTIDGKNAYFGGVHAIEFRNGQWSAAADPRRDGNTN</sequence>
<dbReference type="Proteomes" id="UP001203607">
    <property type="component" value="Unassembled WGS sequence"/>
</dbReference>
<dbReference type="Gene3D" id="3.60.20.40">
    <property type="match status" value="1"/>
</dbReference>
<dbReference type="Gene3D" id="1.10.246.130">
    <property type="match status" value="1"/>
</dbReference>
<accession>A0ABT0PXM6</accession>